<dbReference type="EMBL" id="FOAP01000011">
    <property type="protein sequence ID" value="SEM09268.1"/>
    <property type="molecule type" value="Genomic_DNA"/>
</dbReference>
<feature type="active site" evidence="1">
    <location>
        <position position="44"/>
    </location>
</feature>
<dbReference type="NCBIfam" id="TIGR00654">
    <property type="entry name" value="PhzF_family"/>
    <property type="match status" value="1"/>
</dbReference>
<evidence type="ECO:0000313" key="2">
    <source>
        <dbReference type="EMBL" id="SEM09268.1"/>
    </source>
</evidence>
<dbReference type="OrthoDB" id="9788221at2"/>
<dbReference type="GO" id="GO:0005737">
    <property type="term" value="C:cytoplasm"/>
    <property type="evidence" value="ECO:0007669"/>
    <property type="project" value="TreeGrafter"/>
</dbReference>
<dbReference type="Proteomes" id="UP000182719">
    <property type="component" value="Unassembled WGS sequence"/>
</dbReference>
<protein>
    <submittedName>
        <fullName evidence="2">Phenazine biosynthesis protein PhzF family</fullName>
    </submittedName>
</protein>
<reference evidence="3" key="1">
    <citation type="submission" date="2016-10" db="EMBL/GenBank/DDBJ databases">
        <authorList>
            <person name="Varghese N."/>
            <person name="Submissions S."/>
        </authorList>
    </citation>
    <scope>NUCLEOTIDE SEQUENCE [LARGE SCALE GENOMIC DNA]</scope>
    <source>
        <strain evidence="3">DSM 17044</strain>
    </source>
</reference>
<keyword evidence="3" id="KW-1185">Reference proteome</keyword>
<dbReference type="PIRSF" id="PIRSF016184">
    <property type="entry name" value="PhzC_PhzF"/>
    <property type="match status" value="1"/>
</dbReference>
<gene>
    <name evidence="2" type="ORF">SAMN05444354_111130</name>
</gene>
<dbReference type="Gene3D" id="3.10.310.10">
    <property type="entry name" value="Diaminopimelate Epimerase, Chain A, domain 1"/>
    <property type="match status" value="2"/>
</dbReference>
<sequence length="295" mass="31156">MRVSIVDAFTRTPGAGNRAGVVLEAGHLEAAEMQRIAACVAASETAFAVSGPAEGRVRLRYFSPGKEIAFCGHATVAALHLLSEQGLLPRQGECQLDCAAGTLRVELEPVDARHSRAWIATPQYPWTPSPVPLETLMPLLGGTAQMVDGSLPVLFSGHSLFVPMARRDELWTLFPRTGPLAEATVRHGIQGVFLFTRETVEAGHAAQSRYFAPAVGIPEDPVTGSASGLLASYLVTHGVLKAPGPGQRLRARVEQGDAMGKPGRVDLEVLGDSAGESRVRIGGVAVTVLEGELRA</sequence>
<dbReference type="Pfam" id="PF02567">
    <property type="entry name" value="PhzC-PhzF"/>
    <property type="match status" value="1"/>
</dbReference>
<organism evidence="2 3">
    <name type="scientific">Stigmatella aurantiaca</name>
    <dbReference type="NCBI Taxonomy" id="41"/>
    <lineage>
        <taxon>Bacteria</taxon>
        <taxon>Pseudomonadati</taxon>
        <taxon>Myxococcota</taxon>
        <taxon>Myxococcia</taxon>
        <taxon>Myxococcales</taxon>
        <taxon>Cystobacterineae</taxon>
        <taxon>Archangiaceae</taxon>
        <taxon>Stigmatella</taxon>
    </lineage>
</organism>
<evidence type="ECO:0000256" key="1">
    <source>
        <dbReference type="PIRSR" id="PIRSR016184-1"/>
    </source>
</evidence>
<dbReference type="InterPro" id="IPR003719">
    <property type="entry name" value="Phenazine_PhzF-like"/>
</dbReference>
<dbReference type="SUPFAM" id="SSF54506">
    <property type="entry name" value="Diaminopimelate epimerase-like"/>
    <property type="match status" value="1"/>
</dbReference>
<accession>A0A1H7VKC6</accession>
<evidence type="ECO:0000313" key="3">
    <source>
        <dbReference type="Proteomes" id="UP000182719"/>
    </source>
</evidence>
<proteinExistence type="predicted"/>
<dbReference type="RefSeq" id="WP_075008393.1">
    <property type="nucleotide sequence ID" value="NZ_FOAP01000011.1"/>
</dbReference>
<dbReference type="GO" id="GO:0016853">
    <property type="term" value="F:isomerase activity"/>
    <property type="evidence" value="ECO:0007669"/>
    <property type="project" value="TreeGrafter"/>
</dbReference>
<name>A0A1H7VKC6_STIAU</name>
<dbReference type="PANTHER" id="PTHR13774">
    <property type="entry name" value="PHENAZINE BIOSYNTHESIS PROTEIN"/>
    <property type="match status" value="1"/>
</dbReference>
<dbReference type="AlphaFoldDB" id="A0A1H7VKC6"/>